<evidence type="ECO:0000256" key="4">
    <source>
        <dbReference type="ARBA" id="ARBA00022741"/>
    </source>
</evidence>
<dbReference type="GO" id="GO:0005737">
    <property type="term" value="C:cytoplasm"/>
    <property type="evidence" value="ECO:0007669"/>
    <property type="project" value="TreeGrafter"/>
</dbReference>
<comment type="caution">
    <text evidence="10">The sequence shown here is derived from an EMBL/GenBank/DDBJ whole genome shotgun (WGS) entry which is preliminary data.</text>
</comment>
<dbReference type="PANTHER" id="PTHR24058:SF22">
    <property type="entry name" value="DUAL SPECIFICITY TYROSINE-PHOSPHORYLATION-REGULATED KINASE 4"/>
    <property type="match status" value="1"/>
</dbReference>
<evidence type="ECO:0000256" key="3">
    <source>
        <dbReference type="ARBA" id="ARBA00022679"/>
    </source>
</evidence>
<dbReference type="GO" id="GO:0004674">
    <property type="term" value="F:protein serine/threonine kinase activity"/>
    <property type="evidence" value="ECO:0007669"/>
    <property type="project" value="UniProtKB-KW"/>
</dbReference>
<evidence type="ECO:0000313" key="10">
    <source>
        <dbReference type="EMBL" id="TID28192.1"/>
    </source>
</evidence>
<dbReference type="PANTHER" id="PTHR24058">
    <property type="entry name" value="DUAL SPECIFICITY PROTEIN KINASE"/>
    <property type="match status" value="1"/>
</dbReference>
<gene>
    <name evidence="10" type="ORF">CANINC_002625</name>
</gene>
<feature type="compositionally biased region" description="Low complexity" evidence="8">
    <location>
        <begin position="44"/>
        <end position="53"/>
    </location>
</feature>
<accession>A0A4T0X0P3</accession>
<dbReference type="InterPro" id="IPR000719">
    <property type="entry name" value="Prot_kinase_dom"/>
</dbReference>
<dbReference type="InterPro" id="IPR008271">
    <property type="entry name" value="Ser/Thr_kinase_AS"/>
</dbReference>
<evidence type="ECO:0000256" key="7">
    <source>
        <dbReference type="PROSITE-ProRule" id="PRU10141"/>
    </source>
</evidence>
<dbReference type="Pfam" id="PF00069">
    <property type="entry name" value="Pkinase"/>
    <property type="match status" value="1"/>
</dbReference>
<dbReference type="GO" id="GO:0030447">
    <property type="term" value="P:filamentous growth"/>
    <property type="evidence" value="ECO:0007669"/>
    <property type="project" value="UniProtKB-ARBA"/>
</dbReference>
<dbReference type="InterPro" id="IPR017441">
    <property type="entry name" value="Protein_kinase_ATP_BS"/>
</dbReference>
<evidence type="ECO:0000256" key="2">
    <source>
        <dbReference type="ARBA" id="ARBA00022527"/>
    </source>
</evidence>
<keyword evidence="6 7" id="KW-0067">ATP-binding</keyword>
<dbReference type="PROSITE" id="PS00108">
    <property type="entry name" value="PROTEIN_KINASE_ST"/>
    <property type="match status" value="1"/>
</dbReference>
<reference evidence="10 11" key="1">
    <citation type="journal article" date="2019" name="Front. Genet.">
        <title>Whole-Genome Sequencing of the Opportunistic Yeast Pathogen Candida inconspicua Uncovers Its Hybrid Origin.</title>
        <authorList>
            <person name="Mixao V."/>
            <person name="Hansen A.P."/>
            <person name="Saus E."/>
            <person name="Boekhout T."/>
            <person name="Lass-Florl C."/>
            <person name="Gabaldon T."/>
        </authorList>
    </citation>
    <scope>NUCLEOTIDE SEQUENCE [LARGE SCALE GENOMIC DNA]</scope>
    <source>
        <strain evidence="10 11">CBS 180</strain>
    </source>
</reference>
<dbReference type="PROSITE" id="PS00107">
    <property type="entry name" value="PROTEIN_KINASE_ATP"/>
    <property type="match status" value="1"/>
</dbReference>
<evidence type="ECO:0000256" key="8">
    <source>
        <dbReference type="SAM" id="MobiDB-lite"/>
    </source>
</evidence>
<evidence type="ECO:0000313" key="11">
    <source>
        <dbReference type="Proteomes" id="UP000307173"/>
    </source>
</evidence>
<comment type="similarity">
    <text evidence="1">Belongs to the protein kinase superfamily. CMGC Ser/Thr protein kinase family. MNB/DYRK subfamily.</text>
</comment>
<evidence type="ECO:0000256" key="6">
    <source>
        <dbReference type="ARBA" id="ARBA00022840"/>
    </source>
</evidence>
<feature type="compositionally biased region" description="Basic residues" evidence="8">
    <location>
        <begin position="127"/>
        <end position="138"/>
    </location>
</feature>
<dbReference type="PROSITE" id="PS50011">
    <property type="entry name" value="PROTEIN_KINASE_DOM"/>
    <property type="match status" value="1"/>
</dbReference>
<dbReference type="InterPro" id="IPR011009">
    <property type="entry name" value="Kinase-like_dom_sf"/>
</dbReference>
<feature type="binding site" evidence="7">
    <location>
        <position position="356"/>
    </location>
    <ligand>
        <name>ATP</name>
        <dbReference type="ChEBI" id="CHEBI:30616"/>
    </ligand>
</feature>
<dbReference type="SMART" id="SM00220">
    <property type="entry name" value="S_TKc"/>
    <property type="match status" value="1"/>
</dbReference>
<keyword evidence="3" id="KW-0808">Transferase</keyword>
<sequence length="666" mass="77152">MPTFTRFHIRDEGSRIPSRSGSVLSTAAIDEVNDENIKPTPKSNHNNNGNKRNSILSYSYMENSRIPRPVLSSNNLNKFLLSSPSMNNLSLATPKLERSKIQSETTGIPRSPSLRHFRSGINEVSQKRHSFVPTHSKHRNESTLQPQPQPQPQSQLQSQSRKNMKFNYFMSTSSTHKPLSRIDSMSSISSLMTTSSKLKRSSTTSKLNIRPKKHKLKNMEELFEAIQLNRDIKYRNKFQNHTVLPFEDDKLKPYRYEELSSRRPDLFEKLSMYERITQYPNIYFTGLSKSMKIAADMKNYANNHGFDDKNNNYKIIKGDHIKYKYEIVDILGKGAFGTVVTVRDHSYRSSPLYACKIIRNDPKLLLQSVEEIKILKQIQSDNVVKYIEHFTFRSHMCIVTEVLGLNLYELIQMTNFNGFSINIVKRFTIDILQGLQFIHSFGIIHCDMKPENLMIDQKGRVKIIDFGSSCREESLRYSYLQSRFYRAPEVLLGARYNTKIDIWSVALIILELYSGVPLLQPQNEWELFCQCIEYFNVPSRKLIMELRQRVIDEGPVSESKNRNNSKKATNTLLWKAFDSTGGLNREYIAWKQRQHSKTSRHLAPGSRSVGRWVRRAGAEEEDCDETEVAELSVFAEKLLRWNPGARLSAFEALREAFLQHTWETQT</sequence>
<dbReference type="Gene3D" id="3.30.200.20">
    <property type="entry name" value="Phosphorylase Kinase, domain 1"/>
    <property type="match status" value="1"/>
</dbReference>
<name>A0A4T0X0P3_9ASCO</name>
<dbReference type="AlphaFoldDB" id="A0A4T0X0P3"/>
<evidence type="ECO:0000256" key="1">
    <source>
        <dbReference type="ARBA" id="ARBA00008867"/>
    </source>
</evidence>
<keyword evidence="2" id="KW-0723">Serine/threonine-protein kinase</keyword>
<dbReference type="InterPro" id="IPR050494">
    <property type="entry name" value="Ser_Thr_dual-spec_kinase"/>
</dbReference>
<dbReference type="SUPFAM" id="SSF56112">
    <property type="entry name" value="Protein kinase-like (PK-like)"/>
    <property type="match status" value="1"/>
</dbReference>
<protein>
    <recommendedName>
        <fullName evidence="9">Protein kinase domain-containing protein</fullName>
    </recommendedName>
</protein>
<organism evidence="10 11">
    <name type="scientific">Pichia inconspicua</name>
    <dbReference type="NCBI Taxonomy" id="52247"/>
    <lineage>
        <taxon>Eukaryota</taxon>
        <taxon>Fungi</taxon>
        <taxon>Dikarya</taxon>
        <taxon>Ascomycota</taxon>
        <taxon>Saccharomycotina</taxon>
        <taxon>Pichiomycetes</taxon>
        <taxon>Pichiales</taxon>
        <taxon>Pichiaceae</taxon>
        <taxon>Pichia</taxon>
    </lineage>
</organism>
<keyword evidence="11" id="KW-1185">Reference proteome</keyword>
<keyword evidence="5" id="KW-0418">Kinase</keyword>
<dbReference type="Proteomes" id="UP000307173">
    <property type="component" value="Unassembled WGS sequence"/>
</dbReference>
<dbReference type="GO" id="GO:0005856">
    <property type="term" value="C:cytoskeleton"/>
    <property type="evidence" value="ECO:0007669"/>
    <property type="project" value="TreeGrafter"/>
</dbReference>
<dbReference type="STRING" id="52247.A0A4T0X0P3"/>
<feature type="domain" description="Protein kinase" evidence="9">
    <location>
        <begin position="325"/>
        <end position="658"/>
    </location>
</feature>
<keyword evidence="4 7" id="KW-0547">Nucleotide-binding</keyword>
<dbReference type="GO" id="GO:0005524">
    <property type="term" value="F:ATP binding"/>
    <property type="evidence" value="ECO:0007669"/>
    <property type="project" value="UniProtKB-UniRule"/>
</dbReference>
<feature type="region of interest" description="Disordered" evidence="8">
    <location>
        <begin position="94"/>
        <end position="160"/>
    </location>
</feature>
<feature type="region of interest" description="Disordered" evidence="8">
    <location>
        <begin position="30"/>
        <end position="53"/>
    </location>
</feature>
<proteinExistence type="inferred from homology"/>
<evidence type="ECO:0000259" key="9">
    <source>
        <dbReference type="PROSITE" id="PS50011"/>
    </source>
</evidence>
<evidence type="ECO:0000256" key="5">
    <source>
        <dbReference type="ARBA" id="ARBA00022777"/>
    </source>
</evidence>
<dbReference type="OrthoDB" id="9332038at2759"/>
<dbReference type="Gene3D" id="1.10.510.10">
    <property type="entry name" value="Transferase(Phosphotransferase) domain 1"/>
    <property type="match status" value="1"/>
</dbReference>
<dbReference type="EMBL" id="SELW01000415">
    <property type="protein sequence ID" value="TID28192.1"/>
    <property type="molecule type" value="Genomic_DNA"/>
</dbReference>